<evidence type="ECO:0008006" key="4">
    <source>
        <dbReference type="Google" id="ProtNLM"/>
    </source>
</evidence>
<sequence precursor="true">MVHSESVNRHTAALLAAATLVAAPLATASLLNAPTAAADICAGVHGRFVGVEGCGAPIANGVEAGVAAAAIASSAVPYVPGEIPCYTVEGVPYFTPPGDPC</sequence>
<dbReference type="EMBL" id="JYNU01000022">
    <property type="protein sequence ID" value="KMO74500.1"/>
    <property type="molecule type" value="Genomic_DNA"/>
</dbReference>
<evidence type="ECO:0000313" key="2">
    <source>
        <dbReference type="EMBL" id="KMO74500.1"/>
    </source>
</evidence>
<comment type="caution">
    <text evidence="2">The sequence shown here is derived from an EMBL/GenBank/DDBJ whole genome shotgun (WGS) entry which is preliminary data.</text>
</comment>
<proteinExistence type="predicted"/>
<reference evidence="2 3" key="1">
    <citation type="journal article" date="2015" name="Genome Biol. Evol.">
        <title>Characterization of Three Mycobacterium spp. with Potential Use in Bioremediation by Genome Sequencing and Comparative Genomics.</title>
        <authorList>
            <person name="Das S."/>
            <person name="Pettersson B.M."/>
            <person name="Behra P.R."/>
            <person name="Ramesh M."/>
            <person name="Dasgupta S."/>
            <person name="Bhattacharya A."/>
            <person name="Kirsebom L.A."/>
        </authorList>
    </citation>
    <scope>NUCLEOTIDE SEQUENCE [LARGE SCALE GENOMIC DNA]</scope>
    <source>
        <strain evidence="2 3">DSM 44075</strain>
    </source>
</reference>
<feature type="signal peptide" evidence="1">
    <location>
        <begin position="1"/>
        <end position="28"/>
    </location>
</feature>
<feature type="chain" id="PRO_5038595237" description="DUF732 domain-containing protein" evidence="1">
    <location>
        <begin position="29"/>
        <end position="101"/>
    </location>
</feature>
<accession>A0A0J6VU37</accession>
<keyword evidence="1" id="KW-0732">Signal</keyword>
<dbReference type="AlphaFoldDB" id="A0A0J6VU37"/>
<evidence type="ECO:0000313" key="3">
    <source>
        <dbReference type="Proteomes" id="UP000036313"/>
    </source>
</evidence>
<dbReference type="PATRIC" id="fig|1807.14.peg.3623"/>
<name>A0A0J6VU37_9MYCO</name>
<gene>
    <name evidence="2" type="ORF">MOBUDSM44075_03601</name>
</gene>
<dbReference type="Proteomes" id="UP000036313">
    <property type="component" value="Unassembled WGS sequence"/>
</dbReference>
<evidence type="ECO:0000256" key="1">
    <source>
        <dbReference type="SAM" id="SignalP"/>
    </source>
</evidence>
<protein>
    <recommendedName>
        <fullName evidence="4">DUF732 domain-containing protein</fullName>
    </recommendedName>
</protein>
<organism evidence="2 3">
    <name type="scientific">Mycolicibacterium obuense</name>
    <dbReference type="NCBI Taxonomy" id="1807"/>
    <lineage>
        <taxon>Bacteria</taxon>
        <taxon>Bacillati</taxon>
        <taxon>Actinomycetota</taxon>
        <taxon>Actinomycetes</taxon>
        <taxon>Mycobacteriales</taxon>
        <taxon>Mycobacteriaceae</taxon>
        <taxon>Mycolicibacterium</taxon>
    </lineage>
</organism>